<comment type="caution">
    <text evidence="2">The sequence shown here is derived from an EMBL/GenBank/DDBJ whole genome shotgun (WGS) entry which is preliminary data.</text>
</comment>
<feature type="transmembrane region" description="Helical" evidence="1">
    <location>
        <begin position="12"/>
        <end position="32"/>
    </location>
</feature>
<reference evidence="2 3" key="1">
    <citation type="submission" date="2018-07" db="EMBL/GenBank/DDBJ databases">
        <title>Pedobacter sp. nov., isolated from soil.</title>
        <authorList>
            <person name="Zhou L.Y."/>
            <person name="Du Z.J."/>
        </authorList>
    </citation>
    <scope>NUCLEOTIDE SEQUENCE [LARGE SCALE GENOMIC DNA]</scope>
    <source>
        <strain evidence="2 3">JDX94</strain>
    </source>
</reference>
<protein>
    <submittedName>
        <fullName evidence="2">Uncharacterized protein</fullName>
    </submittedName>
</protein>
<keyword evidence="1" id="KW-0812">Transmembrane</keyword>
<name>A0A369Q1J0_9SPHI</name>
<feature type="transmembrane region" description="Helical" evidence="1">
    <location>
        <begin position="44"/>
        <end position="64"/>
    </location>
</feature>
<dbReference type="AlphaFoldDB" id="A0A369Q1J0"/>
<proteinExistence type="predicted"/>
<evidence type="ECO:0000313" key="3">
    <source>
        <dbReference type="Proteomes" id="UP000253961"/>
    </source>
</evidence>
<evidence type="ECO:0000256" key="1">
    <source>
        <dbReference type="SAM" id="Phobius"/>
    </source>
</evidence>
<keyword evidence="1" id="KW-0472">Membrane</keyword>
<evidence type="ECO:0000313" key="2">
    <source>
        <dbReference type="EMBL" id="RDC58340.1"/>
    </source>
</evidence>
<gene>
    <name evidence="2" type="ORF">DU508_05250</name>
</gene>
<keyword evidence="1" id="KW-1133">Transmembrane helix</keyword>
<dbReference type="Proteomes" id="UP000253961">
    <property type="component" value="Unassembled WGS sequence"/>
</dbReference>
<dbReference type="EMBL" id="QPKV01000002">
    <property type="protein sequence ID" value="RDC58340.1"/>
    <property type="molecule type" value="Genomic_DNA"/>
</dbReference>
<dbReference type="RefSeq" id="WP_115401749.1">
    <property type="nucleotide sequence ID" value="NZ_QPKV01000002.1"/>
</dbReference>
<keyword evidence="3" id="KW-1185">Reference proteome</keyword>
<sequence>MLEDDLKFAKIELTVLKITSPIILILGSVYFWKGNTDKDPAVDFVILIAIGIALSLFVIARSHAKKLYLERYLFALKNKNFDEALNYGKIYYGLKRNGMIGLFGRGLKIGDEQAISNDISAYSKI</sequence>
<accession>A0A369Q1J0</accession>
<organism evidence="2 3">
    <name type="scientific">Pedobacter chinensis</name>
    <dbReference type="NCBI Taxonomy" id="2282421"/>
    <lineage>
        <taxon>Bacteria</taxon>
        <taxon>Pseudomonadati</taxon>
        <taxon>Bacteroidota</taxon>
        <taxon>Sphingobacteriia</taxon>
        <taxon>Sphingobacteriales</taxon>
        <taxon>Sphingobacteriaceae</taxon>
        <taxon>Pedobacter</taxon>
    </lineage>
</organism>